<protein>
    <submittedName>
        <fullName evidence="2">Uncharacterized protein</fullName>
    </submittedName>
</protein>
<evidence type="ECO:0000313" key="2">
    <source>
        <dbReference type="EMBL" id="KAF8823001.1"/>
    </source>
</evidence>
<proteinExistence type="predicted"/>
<evidence type="ECO:0000256" key="1">
    <source>
        <dbReference type="SAM" id="SignalP"/>
    </source>
</evidence>
<comment type="caution">
    <text evidence="2">The sequence shown here is derived from an EMBL/GenBank/DDBJ whole genome shotgun (WGS) entry which is preliminary data.</text>
</comment>
<organism evidence="2 3">
    <name type="scientific">Cardiosporidium cionae</name>
    <dbReference type="NCBI Taxonomy" id="476202"/>
    <lineage>
        <taxon>Eukaryota</taxon>
        <taxon>Sar</taxon>
        <taxon>Alveolata</taxon>
        <taxon>Apicomplexa</taxon>
        <taxon>Aconoidasida</taxon>
        <taxon>Nephromycida</taxon>
        <taxon>Cardiosporidium</taxon>
    </lineage>
</organism>
<keyword evidence="3" id="KW-1185">Reference proteome</keyword>
<reference evidence="2 3" key="1">
    <citation type="journal article" date="2020" name="bioRxiv">
        <title>Metabolic contributions of an alphaproteobacterial endosymbiont in the apicomplexan Cardiosporidium cionae.</title>
        <authorList>
            <person name="Hunter E.S."/>
            <person name="Paight C.J."/>
            <person name="Lane C.E."/>
        </authorList>
    </citation>
    <scope>NUCLEOTIDE SEQUENCE [LARGE SCALE GENOMIC DNA]</scope>
    <source>
        <strain evidence="2">ESH_2018</strain>
    </source>
</reference>
<evidence type="ECO:0000313" key="3">
    <source>
        <dbReference type="Proteomes" id="UP000823046"/>
    </source>
</evidence>
<feature type="chain" id="PRO_5046304839" evidence="1">
    <location>
        <begin position="29"/>
        <end position="211"/>
    </location>
</feature>
<keyword evidence="1" id="KW-0732">Signal</keyword>
<name>A0ABQ7JGA0_9APIC</name>
<sequence>MMWSQAVKKNTSINALAVVVFCVLQVNAVDCSTFSAFVCWPKRGILAEANYFRSFANSNLLHLMKSKRNLYRKSKADVTKPDIKLDEFFIGKYGVEWKILNVKEKFNWRHRDMQSPPLRTSRFELSGMKGFQLKYWPHGNSCSKIGYCALHLFQPEHWQNVDAEIYLFVGKFERGPFKFRSQEYFQAAHSLCKSQDLDLSKDELVVGVKFA</sequence>
<dbReference type="EMBL" id="JADAQX010000008">
    <property type="protein sequence ID" value="KAF8823001.1"/>
    <property type="molecule type" value="Genomic_DNA"/>
</dbReference>
<feature type="signal peptide" evidence="1">
    <location>
        <begin position="1"/>
        <end position="28"/>
    </location>
</feature>
<gene>
    <name evidence="2" type="ORF">IE077_001476</name>
</gene>
<accession>A0ABQ7JGA0</accession>
<dbReference type="Proteomes" id="UP000823046">
    <property type="component" value="Unassembled WGS sequence"/>
</dbReference>